<dbReference type="Proteomes" id="UP000254101">
    <property type="component" value="Unassembled WGS sequence"/>
</dbReference>
<organism evidence="1 2">
    <name type="scientific">Alteriqipengyuania lutimaris</name>
    <dbReference type="NCBI Taxonomy" id="1538146"/>
    <lineage>
        <taxon>Bacteria</taxon>
        <taxon>Pseudomonadati</taxon>
        <taxon>Pseudomonadota</taxon>
        <taxon>Alphaproteobacteria</taxon>
        <taxon>Sphingomonadales</taxon>
        <taxon>Erythrobacteraceae</taxon>
        <taxon>Alteriqipengyuania</taxon>
    </lineage>
</organism>
<protein>
    <submittedName>
        <fullName evidence="1">WalW protein</fullName>
    </submittedName>
</protein>
<sequence length="329" mass="36104">MLRLPKAEQAAQFAPGFAPASLLTVDTEEGFDWNGPFTRDQHDLTHLDRLPQFQSFCEDLGASPVYLVDWPIVQSDRAKEIIGDAVRRGAAEVGAQLHPWVNPPFDEDVSNRNSYAGNLPPELERAKFMALRDAIEEAFGSAPMMYRAGRYGLGPATKAVLHDCGVVIDSSVRALYDYSPGDGPNYAAFPTHPYWVAGEKPLLELPLTTIYRGLLARKGTALFPKLEKVRHAAGIAARTGLLERIALTPEGTPLPDAIKAVDTALDAGLPLLVLSFHSPSLAPGNTPYVRDDRDMDRFYDWLRGVYAHMANRKVTPTTIEKIWAAADPA</sequence>
<evidence type="ECO:0000313" key="1">
    <source>
        <dbReference type="EMBL" id="RDS77799.1"/>
    </source>
</evidence>
<gene>
    <name evidence="1" type="ORF">DL238_09420</name>
</gene>
<proteinExistence type="predicted"/>
<dbReference type="CDD" id="cd10935">
    <property type="entry name" value="CE4_WalW"/>
    <property type="match status" value="1"/>
</dbReference>
<dbReference type="SUPFAM" id="SSF88713">
    <property type="entry name" value="Glycoside hydrolase/deacetylase"/>
    <property type="match status" value="1"/>
</dbReference>
<comment type="caution">
    <text evidence="1">The sequence shown here is derived from an EMBL/GenBank/DDBJ whole genome shotgun (WGS) entry which is preliminary data.</text>
</comment>
<dbReference type="Gene3D" id="3.20.20.370">
    <property type="entry name" value="Glycoside hydrolase/deacetylase"/>
    <property type="match status" value="1"/>
</dbReference>
<dbReference type="GO" id="GO:0005975">
    <property type="term" value="P:carbohydrate metabolic process"/>
    <property type="evidence" value="ECO:0007669"/>
    <property type="project" value="InterPro"/>
</dbReference>
<dbReference type="InterPro" id="IPR011330">
    <property type="entry name" value="Glyco_hydro/deAcase_b/a-brl"/>
</dbReference>
<dbReference type="RefSeq" id="WP_115492022.1">
    <property type="nucleotide sequence ID" value="NZ_JACHWW010000001.1"/>
</dbReference>
<accession>A0A395LM66</accession>
<keyword evidence="2" id="KW-1185">Reference proteome</keyword>
<dbReference type="AlphaFoldDB" id="A0A395LM66"/>
<reference evidence="1 2" key="1">
    <citation type="submission" date="2018-07" db="EMBL/GenBank/DDBJ databases">
        <title>Erythrobacter nanhaiensis sp. nov., a novel member of the genus Erythrobacter isolated from the South China Sea.</title>
        <authorList>
            <person name="Chen X."/>
            <person name="Liu J."/>
        </authorList>
    </citation>
    <scope>NUCLEOTIDE SEQUENCE [LARGE SCALE GENOMIC DNA]</scope>
    <source>
        <strain evidence="1 2">S-5</strain>
    </source>
</reference>
<dbReference type="OrthoDB" id="9771584at2"/>
<evidence type="ECO:0000313" key="2">
    <source>
        <dbReference type="Proteomes" id="UP000254101"/>
    </source>
</evidence>
<name>A0A395LM66_9SPHN</name>
<dbReference type="EMBL" id="QRBB01000001">
    <property type="protein sequence ID" value="RDS77799.1"/>
    <property type="molecule type" value="Genomic_DNA"/>
</dbReference>